<organism evidence="2 3">
    <name type="scientific">Lactuca saligna</name>
    <name type="common">Willowleaf lettuce</name>
    <dbReference type="NCBI Taxonomy" id="75948"/>
    <lineage>
        <taxon>Eukaryota</taxon>
        <taxon>Viridiplantae</taxon>
        <taxon>Streptophyta</taxon>
        <taxon>Embryophyta</taxon>
        <taxon>Tracheophyta</taxon>
        <taxon>Spermatophyta</taxon>
        <taxon>Magnoliopsida</taxon>
        <taxon>eudicotyledons</taxon>
        <taxon>Gunneridae</taxon>
        <taxon>Pentapetalae</taxon>
        <taxon>asterids</taxon>
        <taxon>campanulids</taxon>
        <taxon>Asterales</taxon>
        <taxon>Asteraceae</taxon>
        <taxon>Cichorioideae</taxon>
        <taxon>Cichorieae</taxon>
        <taxon>Lactucinae</taxon>
        <taxon>Lactuca</taxon>
    </lineage>
</organism>
<keyword evidence="3" id="KW-1185">Reference proteome</keyword>
<evidence type="ECO:0000313" key="3">
    <source>
        <dbReference type="Proteomes" id="UP001177003"/>
    </source>
</evidence>
<proteinExistence type="predicted"/>
<dbReference type="InterPro" id="IPR013187">
    <property type="entry name" value="F-box-assoc_dom_typ3"/>
</dbReference>
<evidence type="ECO:0000313" key="2">
    <source>
        <dbReference type="EMBL" id="CAI9291335.1"/>
    </source>
</evidence>
<dbReference type="Proteomes" id="UP001177003">
    <property type="component" value="Chromosome 6"/>
</dbReference>
<dbReference type="EMBL" id="OX465082">
    <property type="protein sequence ID" value="CAI9291335.1"/>
    <property type="molecule type" value="Genomic_DNA"/>
</dbReference>
<dbReference type="Pfam" id="PF08268">
    <property type="entry name" value="FBA_3"/>
    <property type="match status" value="1"/>
</dbReference>
<dbReference type="InterPro" id="IPR055290">
    <property type="entry name" value="At3g26010-like"/>
</dbReference>
<feature type="domain" description="F-box associated beta-propeller type 3" evidence="1">
    <location>
        <begin position="92"/>
        <end position="286"/>
    </location>
</feature>
<dbReference type="PANTHER" id="PTHR35546:SF16">
    <property type="entry name" value="F-BOX ASSOCIATED UBIQUITINATION EFFECTOR FAMILY PROTEIN-RELATED"/>
    <property type="match status" value="1"/>
</dbReference>
<reference evidence="2" key="1">
    <citation type="submission" date="2023-04" db="EMBL/GenBank/DDBJ databases">
        <authorList>
            <person name="Vijverberg K."/>
            <person name="Xiong W."/>
            <person name="Schranz E."/>
        </authorList>
    </citation>
    <scope>NUCLEOTIDE SEQUENCE</scope>
</reference>
<dbReference type="PANTHER" id="PTHR35546">
    <property type="entry name" value="F-BOX PROTEIN INTERACTION DOMAIN PROTEIN-RELATED"/>
    <property type="match status" value="1"/>
</dbReference>
<sequence>MDSKFSYDMNMEILSRTTLKTLDTMRCTNTEFEKLTYESYFLNLYKQRNNIVSGFLVQNLRKGCKYINEFAPSCESHSLDLGFLPPNAKILASSEQGFIVFESPHPRDYKLVSYHVCKPTTKEVLTLPNPKTRYLTKNVAILVVGSKPILHYKIVRLSEPKKPVLRGRDKLYTTYKCEIFDSMTWEWRLLDLVILPFGVFLTNQQAITTRGSIYMPLSNNDVLKFEAYSEKWTTFSLPIQTLEYPFGTTSHLIKFERKLGFAYRTTSHLWELWVLTNDESWERVHVFDTRSEDNGISSLDAIYDSDTRVMREYEAIAFYRFKGGDHIKKVLTSHHPYRIFTFRSDFEPIHLRGHKDVHMRMNSLYNKS</sequence>
<dbReference type="AlphaFoldDB" id="A0AA35ZEW4"/>
<gene>
    <name evidence="2" type="ORF">LSALG_LOCUS30483</name>
</gene>
<evidence type="ECO:0000259" key="1">
    <source>
        <dbReference type="Pfam" id="PF08268"/>
    </source>
</evidence>
<dbReference type="NCBIfam" id="TIGR01640">
    <property type="entry name" value="F_box_assoc_1"/>
    <property type="match status" value="1"/>
</dbReference>
<protein>
    <recommendedName>
        <fullName evidence="1">F-box associated beta-propeller type 3 domain-containing protein</fullName>
    </recommendedName>
</protein>
<accession>A0AA35ZEW4</accession>
<dbReference type="InterPro" id="IPR017451">
    <property type="entry name" value="F-box-assoc_interact_dom"/>
</dbReference>
<name>A0AA35ZEW4_LACSI</name>